<organism evidence="3 4">
    <name type="scientific">Cystoisospora suis</name>
    <dbReference type="NCBI Taxonomy" id="483139"/>
    <lineage>
        <taxon>Eukaryota</taxon>
        <taxon>Sar</taxon>
        <taxon>Alveolata</taxon>
        <taxon>Apicomplexa</taxon>
        <taxon>Conoidasida</taxon>
        <taxon>Coccidia</taxon>
        <taxon>Eucoccidiorida</taxon>
        <taxon>Eimeriorina</taxon>
        <taxon>Sarcocystidae</taxon>
        <taxon>Cystoisospora</taxon>
    </lineage>
</organism>
<feature type="compositionally biased region" description="Polar residues" evidence="1">
    <location>
        <begin position="26"/>
        <end position="38"/>
    </location>
</feature>
<dbReference type="AlphaFoldDB" id="A0A2C6JX02"/>
<dbReference type="RefSeq" id="XP_067917302.1">
    <property type="nucleotide sequence ID" value="XM_068070722.1"/>
</dbReference>
<feature type="transmembrane region" description="Helical" evidence="2">
    <location>
        <begin position="169"/>
        <end position="194"/>
    </location>
</feature>
<protein>
    <submittedName>
        <fullName evidence="3">Transmembrane protein</fullName>
    </submittedName>
</protein>
<dbReference type="Proteomes" id="UP000221165">
    <property type="component" value="Unassembled WGS sequence"/>
</dbReference>
<dbReference type="VEuPathDB" id="ToxoDB:CSUI_010619"/>
<dbReference type="OrthoDB" id="333022at2759"/>
<keyword evidence="2" id="KW-1133">Transmembrane helix</keyword>
<feature type="region of interest" description="Disordered" evidence="1">
    <location>
        <begin position="1"/>
        <end position="56"/>
    </location>
</feature>
<reference evidence="3 4" key="1">
    <citation type="journal article" date="2017" name="Int. J. Parasitol.">
        <title>The genome of the protozoan parasite Cystoisospora suis and a reverse vaccinology approach to identify vaccine candidates.</title>
        <authorList>
            <person name="Palmieri N."/>
            <person name="Shrestha A."/>
            <person name="Ruttkowski B."/>
            <person name="Beck T."/>
            <person name="Vogl C."/>
            <person name="Tomley F."/>
            <person name="Blake D.P."/>
            <person name="Joachim A."/>
        </authorList>
    </citation>
    <scope>NUCLEOTIDE SEQUENCE [LARGE SCALE GENOMIC DNA]</scope>
    <source>
        <strain evidence="3 4">Wien I</strain>
    </source>
</reference>
<dbReference type="EMBL" id="MIGC01007858">
    <property type="protein sequence ID" value="PHJ15570.1"/>
    <property type="molecule type" value="Genomic_DNA"/>
</dbReference>
<evidence type="ECO:0000256" key="1">
    <source>
        <dbReference type="SAM" id="MobiDB-lite"/>
    </source>
</evidence>
<evidence type="ECO:0000313" key="4">
    <source>
        <dbReference type="Proteomes" id="UP000221165"/>
    </source>
</evidence>
<evidence type="ECO:0000256" key="2">
    <source>
        <dbReference type="SAM" id="Phobius"/>
    </source>
</evidence>
<sequence>MEDSILPSKREKSRRLVSRSREAPFSLSSSPVSHQQPASVEAPPHSRKPVAETGRCDGRLKCDTDRTLLSSEPKKAIWRSSIRASRHHSQSYSLSFFPTWLSSLYPFFSWLPPPYLLWDFVVKKAAFLRRFPWISLPHFLSYSFLTSFSPSSCRPFEGSSSTRNFRGTFLLFCCILLLIASINCPSLLLSTLFYPGVSCPESFAEPASSFFSPPSVTPDLFSALSPFPSVVSPFLPASAFKLISDSCNDAYIDLSDGISRKNETLTVRLRQGRSLILTHFDETRFTMKPSSFKRQAYQVHAKQPSFCDTRELINYTAYFIFTAPLTDFWSRTIPEGLTFPSYAFTWPTGSQRVTIRGGICFELTDDKYPEHNLFIIIRPSGAQLQLAPSLFFTSLSLGLPVLSLWWY</sequence>
<keyword evidence="2" id="KW-0472">Membrane</keyword>
<name>A0A2C6JX02_9APIC</name>
<evidence type="ECO:0000313" key="3">
    <source>
        <dbReference type="EMBL" id="PHJ15570.1"/>
    </source>
</evidence>
<dbReference type="GeneID" id="94433933"/>
<keyword evidence="4" id="KW-1185">Reference proteome</keyword>
<accession>A0A2C6JX02</accession>
<comment type="caution">
    <text evidence="3">The sequence shown here is derived from an EMBL/GenBank/DDBJ whole genome shotgun (WGS) entry which is preliminary data.</text>
</comment>
<gene>
    <name evidence="3" type="ORF">CSUI_010619</name>
</gene>
<proteinExistence type="predicted"/>
<keyword evidence="2 3" id="KW-0812">Transmembrane</keyword>
<feature type="transmembrane region" description="Helical" evidence="2">
    <location>
        <begin position="386"/>
        <end position="406"/>
    </location>
</feature>